<reference evidence="4" key="1">
    <citation type="submission" date="2022-10" db="EMBL/GenBank/DDBJ databases">
        <title>Hoeflea sp. J2-29, isolated from marine algae.</title>
        <authorList>
            <person name="Kristyanto S."/>
            <person name="Kim J.M."/>
            <person name="Jeon C.O."/>
        </authorList>
    </citation>
    <scope>NUCLEOTIDE SEQUENCE</scope>
    <source>
        <strain evidence="4">J2-29</strain>
    </source>
</reference>
<dbReference type="PANTHER" id="PTHR12304:SF4">
    <property type="entry name" value="URIDINE NUCLEOSIDASE"/>
    <property type="match status" value="1"/>
</dbReference>
<protein>
    <submittedName>
        <fullName evidence="4">Nucleoside hydrolase</fullName>
    </submittedName>
</protein>
<dbReference type="Gene3D" id="3.90.245.10">
    <property type="entry name" value="Ribonucleoside hydrolase-like"/>
    <property type="match status" value="1"/>
</dbReference>
<accession>A0ABT3YM43</accession>
<comment type="caution">
    <text evidence="4">The sequence shown here is derived from an EMBL/GenBank/DDBJ whole genome shotgun (WGS) entry which is preliminary data.</text>
</comment>
<feature type="domain" description="Inosine/uridine-preferring nucleoside hydrolase" evidence="3">
    <location>
        <begin position="5"/>
        <end position="324"/>
    </location>
</feature>
<evidence type="ECO:0000313" key="4">
    <source>
        <dbReference type="EMBL" id="MCY0096984.1"/>
    </source>
</evidence>
<keyword evidence="5" id="KW-1185">Reference proteome</keyword>
<evidence type="ECO:0000256" key="2">
    <source>
        <dbReference type="ARBA" id="ARBA00023295"/>
    </source>
</evidence>
<proteinExistence type="predicted"/>
<organism evidence="4 5">
    <name type="scientific">Hoeflea ulvae</name>
    <dbReference type="NCBI Taxonomy" id="2983764"/>
    <lineage>
        <taxon>Bacteria</taxon>
        <taxon>Pseudomonadati</taxon>
        <taxon>Pseudomonadota</taxon>
        <taxon>Alphaproteobacteria</taxon>
        <taxon>Hyphomicrobiales</taxon>
        <taxon>Rhizobiaceae</taxon>
        <taxon>Hoeflea</taxon>
    </lineage>
</organism>
<dbReference type="InterPro" id="IPR001910">
    <property type="entry name" value="Inosine/uridine_hydrolase_dom"/>
</dbReference>
<name>A0ABT3YM43_9HYPH</name>
<dbReference type="Pfam" id="PF01156">
    <property type="entry name" value="IU_nuc_hydro"/>
    <property type="match status" value="1"/>
</dbReference>
<keyword evidence="1 4" id="KW-0378">Hydrolase</keyword>
<sequence length="335" mass="35637">MTEKIILDIDGAGDDILAVLYAAGNPAIDLLGVTSVTGAAGAVEQVTKVALNALSLARREDIPVAAGAWRPIVGNSKADTDAPVNVEKKLQTLLGDRLKGFNPPAPEPTHKAIDQHAVDFIIAQVRKYPGQVSVVATGPQTNVALALRMAPDIAQLAKRFVVLGGCFTTPGNITPVSEYNIWADPEAARVVLGCGAPVTLVPLDVCEDNRVAASMLTRDDLADLTFAAPDNRVTTWVCETFPVYVDIWRNFFELVGFPLDDAIAVATVVHPELFDFAPPCFVDVALSERLVRGQTVAHRGVQILDFDGPKTTSVARNIDGRSFMAGFKSALVALG</sequence>
<dbReference type="PANTHER" id="PTHR12304">
    <property type="entry name" value="INOSINE-URIDINE PREFERRING NUCLEOSIDE HYDROLASE"/>
    <property type="match status" value="1"/>
</dbReference>
<evidence type="ECO:0000259" key="3">
    <source>
        <dbReference type="Pfam" id="PF01156"/>
    </source>
</evidence>
<dbReference type="InterPro" id="IPR036452">
    <property type="entry name" value="Ribo_hydro-like"/>
</dbReference>
<gene>
    <name evidence="4" type="ORF">OEG82_23680</name>
</gene>
<evidence type="ECO:0000256" key="1">
    <source>
        <dbReference type="ARBA" id="ARBA00022801"/>
    </source>
</evidence>
<dbReference type="EMBL" id="JAOVZQ010000002">
    <property type="protein sequence ID" value="MCY0096984.1"/>
    <property type="molecule type" value="Genomic_DNA"/>
</dbReference>
<dbReference type="InterPro" id="IPR023186">
    <property type="entry name" value="IUNH"/>
</dbReference>
<dbReference type="Proteomes" id="UP001081283">
    <property type="component" value="Unassembled WGS sequence"/>
</dbReference>
<dbReference type="GO" id="GO:0016787">
    <property type="term" value="F:hydrolase activity"/>
    <property type="evidence" value="ECO:0007669"/>
    <property type="project" value="UniProtKB-KW"/>
</dbReference>
<dbReference type="RefSeq" id="WP_267615081.1">
    <property type="nucleotide sequence ID" value="NZ_JAOVZQ010000002.1"/>
</dbReference>
<evidence type="ECO:0000313" key="5">
    <source>
        <dbReference type="Proteomes" id="UP001081283"/>
    </source>
</evidence>
<keyword evidence="2" id="KW-0326">Glycosidase</keyword>
<dbReference type="SUPFAM" id="SSF53590">
    <property type="entry name" value="Nucleoside hydrolase"/>
    <property type="match status" value="1"/>
</dbReference>